<sequence length="157" mass="17362">MYYNHGDRNVAARWESETQSSSYASTCWGGYEGLPVMGLDYGHEVVPKREDSAAEDDDDDRRPLSPLPRLRSRPVGEAAMHTWLDGVEPGRAEACIPARRPWDGWDESDGDDCWPGWGRVYDADGEGGLDDDGWCGSEDSSGEGEPRAPPTTGWRAR</sequence>
<comment type="caution">
    <text evidence="1">The sequence shown here is derived from an EMBL/GenBank/DDBJ whole genome shotgun (WGS) entry which is preliminary data.</text>
</comment>
<dbReference type="Proteomes" id="UP001638806">
    <property type="component" value="Unassembled WGS sequence"/>
</dbReference>
<evidence type="ECO:0000313" key="2">
    <source>
        <dbReference type="Proteomes" id="UP001638806"/>
    </source>
</evidence>
<gene>
    <name evidence="1" type="ORF">ACCO45_010374</name>
</gene>
<protein>
    <submittedName>
        <fullName evidence="1">Uncharacterized protein</fullName>
    </submittedName>
</protein>
<reference evidence="1" key="1">
    <citation type="submission" date="2024-12" db="EMBL/GenBank/DDBJ databases">
        <title>Comparative genomics and development of molecular markers within Purpureocillium lilacinum and among Purpureocillium species.</title>
        <authorList>
            <person name="Yeh Z.-Y."/>
            <person name="Ni N.-T."/>
            <person name="Lo P.-H."/>
            <person name="Mushyakhwo K."/>
            <person name="Lin C.-F."/>
            <person name="Nai Y.-S."/>
        </authorList>
    </citation>
    <scope>NUCLEOTIDE SEQUENCE</scope>
    <source>
        <strain evidence="1">NCHU-NPUST-175</strain>
    </source>
</reference>
<dbReference type="EMBL" id="JBGNUJ010000010">
    <property type="protein sequence ID" value="KAL3954811.1"/>
    <property type="molecule type" value="Genomic_DNA"/>
</dbReference>
<keyword evidence="2" id="KW-1185">Reference proteome</keyword>
<accession>A0ACC4DEQ1</accession>
<evidence type="ECO:0000313" key="1">
    <source>
        <dbReference type="EMBL" id="KAL3954811.1"/>
    </source>
</evidence>
<organism evidence="1 2">
    <name type="scientific">Purpureocillium lilacinum</name>
    <name type="common">Paecilomyces lilacinus</name>
    <dbReference type="NCBI Taxonomy" id="33203"/>
    <lineage>
        <taxon>Eukaryota</taxon>
        <taxon>Fungi</taxon>
        <taxon>Dikarya</taxon>
        <taxon>Ascomycota</taxon>
        <taxon>Pezizomycotina</taxon>
        <taxon>Sordariomycetes</taxon>
        <taxon>Hypocreomycetidae</taxon>
        <taxon>Hypocreales</taxon>
        <taxon>Ophiocordycipitaceae</taxon>
        <taxon>Purpureocillium</taxon>
    </lineage>
</organism>
<name>A0ACC4DEQ1_PURLI</name>
<proteinExistence type="predicted"/>